<dbReference type="AlphaFoldDB" id="A0A8H7TVL5"/>
<dbReference type="Gene3D" id="3.40.50.720">
    <property type="entry name" value="NAD(P)-binding Rossmann-like Domain"/>
    <property type="match status" value="2"/>
</dbReference>
<evidence type="ECO:0000256" key="1">
    <source>
        <dbReference type="ARBA" id="ARBA00023002"/>
    </source>
</evidence>
<evidence type="ECO:0000313" key="3">
    <source>
        <dbReference type="EMBL" id="KAF9758498.1"/>
    </source>
</evidence>
<evidence type="ECO:0000313" key="4">
    <source>
        <dbReference type="Proteomes" id="UP000616885"/>
    </source>
</evidence>
<dbReference type="PANTHER" id="PTHR11133">
    <property type="entry name" value="SACCHAROPINE DEHYDROGENASE"/>
    <property type="match status" value="1"/>
</dbReference>
<keyword evidence="2" id="KW-0457">Lysine biosynthesis</keyword>
<dbReference type="InterPro" id="IPR051168">
    <property type="entry name" value="AASS"/>
</dbReference>
<dbReference type="GO" id="GO:0019878">
    <property type="term" value="P:lysine biosynthetic process via aminoadipic acid"/>
    <property type="evidence" value="ECO:0007669"/>
    <property type="project" value="TreeGrafter"/>
</dbReference>
<dbReference type="GO" id="GO:0005737">
    <property type="term" value="C:cytoplasm"/>
    <property type="evidence" value="ECO:0007669"/>
    <property type="project" value="TreeGrafter"/>
</dbReference>
<proteinExistence type="predicted"/>
<gene>
    <name evidence="3" type="ORF">IM811_000192</name>
</gene>
<dbReference type="Proteomes" id="UP000616885">
    <property type="component" value="Unassembled WGS sequence"/>
</dbReference>
<dbReference type="GO" id="GO:0004753">
    <property type="term" value="F:saccharopine dehydrogenase activity"/>
    <property type="evidence" value="ECO:0007669"/>
    <property type="project" value="TreeGrafter"/>
</dbReference>
<comment type="caution">
    <text evidence="3">The sequence shown here is derived from an EMBL/GenBank/DDBJ whole genome shotgun (WGS) entry which is preliminary data.</text>
</comment>
<sequence length="226" mass="24849">MEEKKILVLCRGMIAGPCIEFLLCCEYNTVTVPCPSFSTTARLVRGRPRVTAIPLDVTDSDLDGQIAAHNLVISLGKANVAISGHISTSLEAVVKKAGTAVLYEIGVDPRTHQLYAPRHITSIHAMGGKVDEFCSHCSPLLFKDVLLVEGPFKPPSFTWLPSFLHLTPIQTLQHTKLKVFRIPANPLSATFAKAISTLKGKGLEWFRFLVPKSRSFQENAVNEKNK</sequence>
<organism evidence="3 4">
    <name type="scientific">Bionectria ochroleuca</name>
    <name type="common">Gliocladium roseum</name>
    <dbReference type="NCBI Taxonomy" id="29856"/>
    <lineage>
        <taxon>Eukaryota</taxon>
        <taxon>Fungi</taxon>
        <taxon>Dikarya</taxon>
        <taxon>Ascomycota</taxon>
        <taxon>Pezizomycotina</taxon>
        <taxon>Sordariomycetes</taxon>
        <taxon>Hypocreomycetidae</taxon>
        <taxon>Hypocreales</taxon>
        <taxon>Bionectriaceae</taxon>
        <taxon>Clonostachys</taxon>
    </lineage>
</organism>
<dbReference type="EMBL" id="JADCTT010000001">
    <property type="protein sequence ID" value="KAF9758498.1"/>
    <property type="molecule type" value="Genomic_DNA"/>
</dbReference>
<keyword evidence="1" id="KW-0560">Oxidoreductase</keyword>
<dbReference type="PANTHER" id="PTHR11133:SF22">
    <property type="entry name" value="ALPHA-AMINOADIPIC SEMIALDEHYDE SYNTHASE, MITOCHONDRIAL"/>
    <property type="match status" value="1"/>
</dbReference>
<dbReference type="Gene3D" id="3.30.360.10">
    <property type="entry name" value="Dihydrodipicolinate Reductase, domain 2"/>
    <property type="match status" value="1"/>
</dbReference>
<keyword evidence="2" id="KW-0028">Amino-acid biosynthesis</keyword>
<evidence type="ECO:0000256" key="2">
    <source>
        <dbReference type="ARBA" id="ARBA00023154"/>
    </source>
</evidence>
<reference evidence="3" key="1">
    <citation type="submission" date="2020-10" db="EMBL/GenBank/DDBJ databases">
        <title>High-Quality Genome Resource of Clonostachys rosea strain S41 by Oxford Nanopore Long-Read Sequencing.</title>
        <authorList>
            <person name="Wang H."/>
        </authorList>
    </citation>
    <scope>NUCLEOTIDE SEQUENCE</scope>
    <source>
        <strain evidence="3">S41</strain>
    </source>
</reference>
<protein>
    <submittedName>
        <fullName evidence="3">Uncharacterized protein</fullName>
    </submittedName>
</protein>
<accession>A0A8H7TVL5</accession>
<name>A0A8H7TVL5_BIOOC</name>